<evidence type="ECO:0008006" key="6">
    <source>
        <dbReference type="Google" id="ProtNLM"/>
    </source>
</evidence>
<dbReference type="PANTHER" id="PTHR46093:SF18">
    <property type="entry name" value="FIBRONECTIN TYPE-III DOMAIN-CONTAINING PROTEIN"/>
    <property type="match status" value="1"/>
</dbReference>
<reference evidence="4 5" key="1">
    <citation type="journal article" date="2019" name="Nat. Microbiol.">
        <title>Mediterranean grassland soil C-N compound turnover is dependent on rainfall and depth, and is mediated by genomically divergent microorganisms.</title>
        <authorList>
            <person name="Diamond S."/>
            <person name="Andeer P.F."/>
            <person name="Li Z."/>
            <person name="Crits-Christoph A."/>
            <person name="Burstein D."/>
            <person name="Anantharaman K."/>
            <person name="Lane K.R."/>
            <person name="Thomas B.C."/>
            <person name="Pan C."/>
            <person name="Northen T.R."/>
            <person name="Banfield J.F."/>
        </authorList>
    </citation>
    <scope>NUCLEOTIDE SEQUENCE [LARGE SCALE GENOMIC DNA]</scope>
    <source>
        <strain evidence="4">NP_3</strain>
    </source>
</reference>
<dbReference type="Gene3D" id="2.120.10.80">
    <property type="entry name" value="Kelch-type beta propeller"/>
    <property type="match status" value="2"/>
</dbReference>
<dbReference type="SUPFAM" id="SSF117281">
    <property type="entry name" value="Kelch motif"/>
    <property type="match status" value="1"/>
</dbReference>
<dbReference type="PANTHER" id="PTHR46093">
    <property type="entry name" value="ACYL-COA-BINDING DOMAIN-CONTAINING PROTEIN 5"/>
    <property type="match status" value="1"/>
</dbReference>
<keyword evidence="2" id="KW-0677">Repeat</keyword>
<protein>
    <recommendedName>
        <fullName evidence="6">Galactose oxidase</fullName>
    </recommendedName>
</protein>
<keyword evidence="3" id="KW-0732">Signal</keyword>
<proteinExistence type="predicted"/>
<evidence type="ECO:0000256" key="1">
    <source>
        <dbReference type="ARBA" id="ARBA00022441"/>
    </source>
</evidence>
<gene>
    <name evidence="4" type="ORF">E6H00_09740</name>
</gene>
<dbReference type="AlphaFoldDB" id="A0A537K106"/>
<dbReference type="EMBL" id="VBAK01000123">
    <property type="protein sequence ID" value="TMI89475.1"/>
    <property type="molecule type" value="Genomic_DNA"/>
</dbReference>
<dbReference type="InterPro" id="IPR015915">
    <property type="entry name" value="Kelch-typ_b-propeller"/>
</dbReference>
<evidence type="ECO:0000256" key="2">
    <source>
        <dbReference type="ARBA" id="ARBA00022737"/>
    </source>
</evidence>
<evidence type="ECO:0000256" key="3">
    <source>
        <dbReference type="SAM" id="SignalP"/>
    </source>
</evidence>
<feature type="signal peptide" evidence="3">
    <location>
        <begin position="1"/>
        <end position="26"/>
    </location>
</feature>
<evidence type="ECO:0000313" key="4">
    <source>
        <dbReference type="EMBL" id="TMI89475.1"/>
    </source>
</evidence>
<sequence>MNRIRTGAVRTAALVTVLGLSQLVQAQQATGPMWTQLSPPQNVNGGSPAPAPRLFQSTAYDPATNRMVVFGGATQDFGNLGVYNDTWVLTNADGTGGTSAWVQLTPSGTPPAPRFGAGAVYDPGSNELIVFGGATYDFTGPCPPSIDPGFTNDVWILTGANGLGGTPAWTHVTPAGTPPDPRRSGAVVYDSANNRLILFGGNEACGVSNDVWVLTNANGLGADTPTWTQLTPTGPLPAARGEIGSAGVYDASDNMLIIFGGQGNSADFNDLWALSNANGLGGDPVWTQQNPVAGPPPARHAHTVTYDPVDNVLMVIGGVDFTDTQFRGDVWWLWNASGLASTPRNWTPLIFSGAGPLPRAGHGVIYHHQTDRRATIFAGASCTPCSGLNDVWVFSGFDLVLFDPLSASVHIDENTRSFTVKGHFSLASGESIDPVTQPVTFQLGGFATTIPAGSFTQKHNGSYRFAGTINGVPLDATIRPHRGGYNVWFDGAGVSNLPAANPVTVGLWIGNNGETVQVTATFN</sequence>
<keyword evidence="1" id="KW-0880">Kelch repeat</keyword>
<name>A0A537K106_9BACT</name>
<organism evidence="4 5">
    <name type="scientific">Candidatus Segetimicrobium genomatis</name>
    <dbReference type="NCBI Taxonomy" id="2569760"/>
    <lineage>
        <taxon>Bacteria</taxon>
        <taxon>Bacillati</taxon>
        <taxon>Candidatus Sysuimicrobiota</taxon>
        <taxon>Candidatus Sysuimicrobiia</taxon>
        <taxon>Candidatus Sysuimicrobiales</taxon>
        <taxon>Candidatus Segetimicrobiaceae</taxon>
        <taxon>Candidatus Segetimicrobium</taxon>
    </lineage>
</organism>
<evidence type="ECO:0000313" key="5">
    <source>
        <dbReference type="Proteomes" id="UP000318509"/>
    </source>
</evidence>
<feature type="chain" id="PRO_5021841527" description="Galactose oxidase" evidence="3">
    <location>
        <begin position="27"/>
        <end position="523"/>
    </location>
</feature>
<comment type="caution">
    <text evidence="4">The sequence shown here is derived from an EMBL/GenBank/DDBJ whole genome shotgun (WGS) entry which is preliminary data.</text>
</comment>
<dbReference type="Proteomes" id="UP000318509">
    <property type="component" value="Unassembled WGS sequence"/>
</dbReference>
<dbReference type="Pfam" id="PF24681">
    <property type="entry name" value="Kelch_KLHDC2_KLHL20_DRC7"/>
    <property type="match status" value="1"/>
</dbReference>
<accession>A0A537K106</accession>